<evidence type="ECO:0000313" key="4">
    <source>
        <dbReference type="EMBL" id="MBB3207880.1"/>
    </source>
</evidence>
<dbReference type="AlphaFoldDB" id="A0A7W5H7C8"/>
<sequence length="564" mass="63215">MFHRTVAKLKSWTQSYWDSFSFVGLVIATLFFCGSVTPSLLPRPYFVQGVLSGFSLAIGYGVGVFLVWMWTFLELPHPGEASAKRSKLLSVVATSLVFVFYIWRATEWQNSIRELMELPPVESADPFRFFLIAIIVACVLVAIARILIYGGRRLSNALQRFVPRRIAITVSTLVVFIVALFIGNGVIARGLLNVADRFFLKADLLIDDNIERPTRALACGSEESLVEWELIGRRGKDFIGGGPTREEISKFTGDEAMHPIRVCVGMRSVDGENGRAELAFEELKRVGAFDRKVLIVATPTGTGWLDEGAVDTIEYLHRGDTAIVSAQYSYLPSWITILVDPSRSRRSATALFDKVYAHWTTLPRETRPRLYLFGLSLGSFGCEDAADLLETFQDPINGAVLSGPPFPSHQWQTIVASRNPDSPIWMPTFRDESIVRFTAQKNSLNTGKPWGPIRNVYIQHASDPMVWFSPSLAWHRPQWLTEPRGPDVSPALRWYPIVTFLQIAFDLPMATSVPIGYGHNYSPSNYIDAWVAVTEPDGWSRDELIRLKEEFLPAANEAEVADDD</sequence>
<feature type="transmembrane region" description="Helical" evidence="1">
    <location>
        <begin position="20"/>
        <end position="41"/>
    </location>
</feature>
<evidence type="ECO:0000256" key="1">
    <source>
        <dbReference type="SAM" id="Phobius"/>
    </source>
</evidence>
<dbReference type="InterPro" id="IPR012037">
    <property type="entry name" value="Alpha/beta-hydrolase_fam"/>
</dbReference>
<organism evidence="4 5">
    <name type="scientific">Aporhodopirellula rubra</name>
    <dbReference type="NCBI Taxonomy" id="980271"/>
    <lineage>
        <taxon>Bacteria</taxon>
        <taxon>Pseudomonadati</taxon>
        <taxon>Planctomycetota</taxon>
        <taxon>Planctomycetia</taxon>
        <taxon>Pirellulales</taxon>
        <taxon>Pirellulaceae</taxon>
        <taxon>Aporhodopirellula</taxon>
    </lineage>
</organism>
<evidence type="ECO:0000313" key="5">
    <source>
        <dbReference type="Proteomes" id="UP000536179"/>
    </source>
</evidence>
<dbReference type="Proteomes" id="UP000536179">
    <property type="component" value="Unassembled WGS sequence"/>
</dbReference>
<dbReference type="InterPro" id="IPR027787">
    <property type="entry name" value="Alpha/beta-hydrolase_catalytic"/>
</dbReference>
<dbReference type="Pfam" id="PF10081">
    <property type="entry name" value="Abhydrolase_9"/>
    <property type="match status" value="1"/>
</dbReference>
<dbReference type="EMBL" id="JACHXU010000012">
    <property type="protein sequence ID" value="MBB3207880.1"/>
    <property type="molecule type" value="Genomic_DNA"/>
</dbReference>
<feature type="transmembrane region" description="Helical" evidence="1">
    <location>
        <begin position="88"/>
        <end position="106"/>
    </location>
</feature>
<dbReference type="InterPro" id="IPR027788">
    <property type="entry name" value="Alpha/beta-hydrolase_N_dom"/>
</dbReference>
<dbReference type="PIRSF" id="PIRSF007542">
    <property type="entry name" value="UCP007542"/>
    <property type="match status" value="1"/>
</dbReference>
<dbReference type="SUPFAM" id="SSF53474">
    <property type="entry name" value="alpha/beta-Hydrolases"/>
    <property type="match status" value="1"/>
</dbReference>
<accession>A0A7W5H7C8</accession>
<dbReference type="RefSeq" id="WP_184306145.1">
    <property type="nucleotide sequence ID" value="NZ_JACHXU010000012.1"/>
</dbReference>
<feature type="transmembrane region" description="Helical" evidence="1">
    <location>
        <begin position="168"/>
        <end position="192"/>
    </location>
</feature>
<keyword evidence="1" id="KW-0812">Transmembrane</keyword>
<name>A0A7W5H7C8_9BACT</name>
<feature type="domain" description="Alpha/beta-hydrolase catalytic" evidence="2">
    <location>
        <begin position="260"/>
        <end position="546"/>
    </location>
</feature>
<proteinExistence type="predicted"/>
<keyword evidence="1" id="KW-1133">Transmembrane helix</keyword>
<feature type="transmembrane region" description="Helical" evidence="1">
    <location>
        <begin position="53"/>
        <end position="76"/>
    </location>
</feature>
<keyword evidence="1" id="KW-0472">Membrane</keyword>
<feature type="transmembrane region" description="Helical" evidence="1">
    <location>
        <begin position="126"/>
        <end position="148"/>
    </location>
</feature>
<evidence type="ECO:0000259" key="2">
    <source>
        <dbReference type="Pfam" id="PF10081"/>
    </source>
</evidence>
<reference evidence="4 5" key="1">
    <citation type="submission" date="2020-08" db="EMBL/GenBank/DDBJ databases">
        <title>Genomic Encyclopedia of Type Strains, Phase III (KMG-III): the genomes of soil and plant-associated and newly described type strains.</title>
        <authorList>
            <person name="Whitman W."/>
        </authorList>
    </citation>
    <scope>NUCLEOTIDE SEQUENCE [LARGE SCALE GENOMIC DNA]</scope>
    <source>
        <strain evidence="4 5">CECT 8075</strain>
    </source>
</reference>
<protein>
    <submittedName>
        <fullName evidence="4">Putative membrane protein</fullName>
    </submittedName>
</protein>
<evidence type="ECO:0000259" key="3">
    <source>
        <dbReference type="Pfam" id="PF15420"/>
    </source>
</evidence>
<dbReference type="InterPro" id="IPR029058">
    <property type="entry name" value="AB_hydrolase_fold"/>
</dbReference>
<comment type="caution">
    <text evidence="4">The sequence shown here is derived from an EMBL/GenBank/DDBJ whole genome shotgun (WGS) entry which is preliminary data.</text>
</comment>
<keyword evidence="5" id="KW-1185">Reference proteome</keyword>
<gene>
    <name evidence="4" type="ORF">FHS27_003707</name>
</gene>
<dbReference type="Pfam" id="PF15420">
    <property type="entry name" value="Abhydrolase_9_N"/>
    <property type="match status" value="1"/>
</dbReference>
<feature type="domain" description="Alpha/beta-hydrolase N-terminal" evidence="3">
    <location>
        <begin position="37"/>
        <end position="243"/>
    </location>
</feature>